<protein>
    <recommendedName>
        <fullName evidence="2">tRNA-intron lyase</fullName>
        <ecNumber evidence="2">4.6.1.16</ecNumber>
    </recommendedName>
</protein>
<evidence type="ECO:0000313" key="5">
    <source>
        <dbReference type="EMBL" id="EST41952.1"/>
    </source>
</evidence>
<dbReference type="GO" id="GO:0005634">
    <property type="term" value="C:nucleus"/>
    <property type="evidence" value="ECO:0007669"/>
    <property type="project" value="UniProtKB-ARBA"/>
</dbReference>
<proteinExistence type="inferred from homology"/>
<comment type="catalytic activity">
    <reaction evidence="3">
        <text>pretRNA = a 3'-half-tRNA molecule with a 5'-OH end + a 5'-half-tRNA molecule with a 2',3'-cyclic phosphate end + an intron with a 2',3'-cyclic phosphate and a 5'-hydroxyl terminus.</text>
        <dbReference type="EC" id="4.6.1.16"/>
    </reaction>
</comment>
<dbReference type="InterPro" id="IPR036167">
    <property type="entry name" value="tRNA_intron_Endo_cat-like_sf"/>
</dbReference>
<dbReference type="AlphaFoldDB" id="V6LBX0"/>
<evidence type="ECO:0000256" key="3">
    <source>
        <dbReference type="ARBA" id="ARBA00034031"/>
    </source>
</evidence>
<evidence type="ECO:0000256" key="1">
    <source>
        <dbReference type="ARBA" id="ARBA00008078"/>
    </source>
</evidence>
<dbReference type="GO" id="GO:0003676">
    <property type="term" value="F:nucleic acid binding"/>
    <property type="evidence" value="ECO:0007669"/>
    <property type="project" value="InterPro"/>
</dbReference>
<accession>V6LBX0</accession>
<dbReference type="GO" id="GO:0000213">
    <property type="term" value="F:tRNA-intron lyase activity"/>
    <property type="evidence" value="ECO:0007669"/>
    <property type="project" value="UniProtKB-EC"/>
</dbReference>
<dbReference type="EMBL" id="KI546166">
    <property type="protein sequence ID" value="EST41952.1"/>
    <property type="molecule type" value="Genomic_DNA"/>
</dbReference>
<comment type="similarity">
    <text evidence="1">Belongs to the tRNA-intron endonuclease family.</text>
</comment>
<organism evidence="5">
    <name type="scientific">Spironucleus salmonicida</name>
    <dbReference type="NCBI Taxonomy" id="348837"/>
    <lineage>
        <taxon>Eukaryota</taxon>
        <taxon>Metamonada</taxon>
        <taxon>Diplomonadida</taxon>
        <taxon>Hexamitidae</taxon>
        <taxon>Hexamitinae</taxon>
        <taxon>Spironucleus</taxon>
    </lineage>
</organism>
<evidence type="ECO:0000259" key="4">
    <source>
        <dbReference type="Pfam" id="PF01974"/>
    </source>
</evidence>
<sequence length="132" mass="15833">MKQLTNNSYQIHELTYKYYNQLLASNSQKYIYLLQQPKPQNIYYEIIYNYFSNYGYLLSYGQYDMDFAAYNKTEKHSLFLIKILPSSKISTTILTTYMRVSSQVKKYLVLAYISKEKVNFVSLKYTPRSERK</sequence>
<dbReference type="InterPro" id="IPR006677">
    <property type="entry name" value="tRNA_intron_Endonuc_cat-like"/>
</dbReference>
<name>V6LBX0_9EUKA</name>
<reference evidence="5" key="1">
    <citation type="journal article" date="2014" name="PLoS Genet.">
        <title>The Genome of Spironucleus salmonicida Highlights a Fish Pathogen Adapted to Fluctuating Environments.</title>
        <authorList>
            <person name="Xu F."/>
            <person name="Jerlstrom-Hultqvist J."/>
            <person name="Einarsson E."/>
            <person name="Astvaldsson A."/>
            <person name="Svard S.G."/>
            <person name="Andersson J.O."/>
        </authorList>
    </citation>
    <scope>NUCLEOTIDE SEQUENCE</scope>
</reference>
<dbReference type="EC" id="4.6.1.16" evidence="2"/>
<dbReference type="Gene3D" id="3.40.1350.10">
    <property type="match status" value="1"/>
</dbReference>
<dbReference type="GO" id="GO:0006388">
    <property type="term" value="P:tRNA splicing, via endonucleolytic cleavage and ligation"/>
    <property type="evidence" value="ECO:0007669"/>
    <property type="project" value="InterPro"/>
</dbReference>
<feature type="domain" description="tRNA intron endonuclease catalytic" evidence="4">
    <location>
        <begin position="46"/>
        <end position="118"/>
    </location>
</feature>
<gene>
    <name evidence="5" type="ORF">SS50377_18256</name>
</gene>
<dbReference type="Pfam" id="PF01974">
    <property type="entry name" value="tRNA_int_endo"/>
    <property type="match status" value="1"/>
</dbReference>
<evidence type="ECO:0000256" key="2">
    <source>
        <dbReference type="ARBA" id="ARBA00012573"/>
    </source>
</evidence>
<dbReference type="InterPro" id="IPR011856">
    <property type="entry name" value="tRNA_endonuc-like_dom_sf"/>
</dbReference>
<dbReference type="SUPFAM" id="SSF53032">
    <property type="entry name" value="tRNA-intron endonuclease catalytic domain-like"/>
    <property type="match status" value="1"/>
</dbReference>